<feature type="region of interest" description="Disordered" evidence="1">
    <location>
        <begin position="104"/>
        <end position="131"/>
    </location>
</feature>
<feature type="compositionally biased region" description="Basic residues" evidence="1">
    <location>
        <begin position="1"/>
        <end position="10"/>
    </location>
</feature>
<keyword evidence="3" id="KW-1185">Reference proteome</keyword>
<feature type="region of interest" description="Disordered" evidence="1">
    <location>
        <begin position="1"/>
        <end position="22"/>
    </location>
</feature>
<feature type="region of interest" description="Disordered" evidence="1">
    <location>
        <begin position="595"/>
        <end position="690"/>
    </location>
</feature>
<evidence type="ECO:0000256" key="1">
    <source>
        <dbReference type="SAM" id="MobiDB-lite"/>
    </source>
</evidence>
<feature type="compositionally biased region" description="Polar residues" evidence="1">
    <location>
        <begin position="644"/>
        <end position="655"/>
    </location>
</feature>
<dbReference type="OrthoDB" id="1725140at2759"/>
<comment type="caution">
    <text evidence="2">The sequence shown here is derived from an EMBL/GenBank/DDBJ whole genome shotgun (WGS) entry which is preliminary data.</text>
</comment>
<gene>
    <name evidence="2" type="ORF">CTI12_AA103220</name>
</gene>
<accession>A0A2U1PWR8</accession>
<sequence>MSVRQGKRHNGNREFYNGKSYGTDNVNPKSSASFMFHNYPDTWEMGNLWMVFKKYGTVYDMFMIWIFKNIVSIELLLRSLHGIKVGNEYLRVYKAYDRRVQGNIGGMKGQNREQSMKHDMNSKERNYSERDSRKYSEVLGGKRNSGNATEVKQGVADHKPIDVRVIEVKENEVEKEMLSRGIIGEVKKFEYLEKLPELCEVEGLFNVEVKYLGGLEVMMIVDTLETVDNVLRNIEHGIRRWVCKMRKWDEQIQPSGRFTWLSIIGVPVSCWNEHIFRQIAALHGMVMETQNCSLEGNQSVTVGRVRSYNKSTFSQMYKVSVVEEVSDIIEIEAVLPTNEEEEYQGPEQRSCNGEHGEGGNDEDCGDNNSVAMDSCSSEDEDDKVELRSPEYGNQNLNLEDEESCHEKRCSNFKVDDVALNGGKKSAGAVVGCPMNIGNSRAADEEKEVNLEGNGWSRDSMNIKGVNVDTIDDTLKIAAQKEEAQLHDQVEKSAQNIVLEEVEKQAQRTNKYKGLNMGDNCTSPQQEEIVDTLAHNNINNVGDEKKKKSDIGGNNNIDSGMQEGLVSMNIINNTDGGNDIDDNIINSSNQFNKKRKVSMGGSYEKCSHVNGKGLTKEQDRGGQKTRRGSIKLAKIAVRQKRRRSSTGGTSANSKGQGSSGIHKGSHTAVVEPRKGNGISQMGPANAFTKSSSSMSMEKVRAVGEQIGIIWEKSVDIVEQEVKKNGDLKLVI</sequence>
<protein>
    <submittedName>
        <fullName evidence="2">Uncharacterized protein</fullName>
    </submittedName>
</protein>
<proteinExistence type="predicted"/>
<feature type="compositionally biased region" description="Basic and acidic residues" evidence="1">
    <location>
        <begin position="110"/>
        <end position="131"/>
    </location>
</feature>
<organism evidence="2 3">
    <name type="scientific">Artemisia annua</name>
    <name type="common">Sweet wormwood</name>
    <dbReference type="NCBI Taxonomy" id="35608"/>
    <lineage>
        <taxon>Eukaryota</taxon>
        <taxon>Viridiplantae</taxon>
        <taxon>Streptophyta</taxon>
        <taxon>Embryophyta</taxon>
        <taxon>Tracheophyta</taxon>
        <taxon>Spermatophyta</taxon>
        <taxon>Magnoliopsida</taxon>
        <taxon>eudicotyledons</taxon>
        <taxon>Gunneridae</taxon>
        <taxon>Pentapetalae</taxon>
        <taxon>asterids</taxon>
        <taxon>campanulids</taxon>
        <taxon>Asterales</taxon>
        <taxon>Asteraceae</taxon>
        <taxon>Asteroideae</taxon>
        <taxon>Anthemideae</taxon>
        <taxon>Artemisiinae</taxon>
        <taxon>Artemisia</taxon>
    </lineage>
</organism>
<dbReference type="AlphaFoldDB" id="A0A2U1PWR8"/>
<evidence type="ECO:0000313" key="2">
    <source>
        <dbReference type="EMBL" id="PWA90219.1"/>
    </source>
</evidence>
<name>A0A2U1PWR8_ARTAN</name>
<reference evidence="2 3" key="1">
    <citation type="journal article" date="2018" name="Mol. Plant">
        <title>The genome of Artemisia annua provides insight into the evolution of Asteraceae family and artemisinin biosynthesis.</title>
        <authorList>
            <person name="Shen Q."/>
            <person name="Zhang L."/>
            <person name="Liao Z."/>
            <person name="Wang S."/>
            <person name="Yan T."/>
            <person name="Shi P."/>
            <person name="Liu M."/>
            <person name="Fu X."/>
            <person name="Pan Q."/>
            <person name="Wang Y."/>
            <person name="Lv Z."/>
            <person name="Lu X."/>
            <person name="Zhang F."/>
            <person name="Jiang W."/>
            <person name="Ma Y."/>
            <person name="Chen M."/>
            <person name="Hao X."/>
            <person name="Li L."/>
            <person name="Tang Y."/>
            <person name="Lv G."/>
            <person name="Zhou Y."/>
            <person name="Sun X."/>
            <person name="Brodelius P.E."/>
            <person name="Rose J.K.C."/>
            <person name="Tang K."/>
        </authorList>
    </citation>
    <scope>NUCLEOTIDE SEQUENCE [LARGE SCALE GENOMIC DNA]</scope>
    <source>
        <strain evidence="3">cv. Huhao1</strain>
        <tissue evidence="2">Leaf</tissue>
    </source>
</reference>
<evidence type="ECO:0000313" key="3">
    <source>
        <dbReference type="Proteomes" id="UP000245207"/>
    </source>
</evidence>
<dbReference type="EMBL" id="PKPP01000645">
    <property type="protein sequence ID" value="PWA90219.1"/>
    <property type="molecule type" value="Genomic_DNA"/>
</dbReference>
<feature type="region of interest" description="Disordered" evidence="1">
    <location>
        <begin position="336"/>
        <end position="390"/>
    </location>
</feature>
<dbReference type="Proteomes" id="UP000245207">
    <property type="component" value="Unassembled WGS sequence"/>
</dbReference>